<dbReference type="RefSeq" id="WP_059208690.1">
    <property type="nucleotide sequence ID" value="NZ_KQ948666.1"/>
</dbReference>
<dbReference type="SUPFAM" id="SSF52540">
    <property type="entry name" value="P-loop containing nucleoside triphosphate hydrolases"/>
    <property type="match status" value="1"/>
</dbReference>
<proteinExistence type="predicted"/>
<dbReference type="InterPro" id="IPR027417">
    <property type="entry name" value="P-loop_NTPase"/>
</dbReference>
<dbReference type="GO" id="GO:0015421">
    <property type="term" value="F:ABC-type oligopeptide transporter activity"/>
    <property type="evidence" value="ECO:0007669"/>
    <property type="project" value="TreeGrafter"/>
</dbReference>
<evidence type="ECO:0000313" key="1">
    <source>
        <dbReference type="EMBL" id="KUN63683.1"/>
    </source>
</evidence>
<accession>A0A101RXU5</accession>
<protein>
    <recommendedName>
        <fullName evidence="3">ABC transporter domain-containing protein</fullName>
    </recommendedName>
</protein>
<gene>
    <name evidence="1" type="ORF">AQJ46_30935</name>
</gene>
<dbReference type="Proteomes" id="UP000053669">
    <property type="component" value="Unassembled WGS sequence"/>
</dbReference>
<sequence length="92" mass="10282">MRTRPRLLLLDEPTAHLDAVSEAALRRSIRETAQECTLLVIAHRMSTIRAADRIVVLDAGRVVATGTHDELLGRSEQYRLLSRAQETDIFSG</sequence>
<dbReference type="EMBL" id="LMWU01000034">
    <property type="protein sequence ID" value="KUN63683.1"/>
    <property type="molecule type" value="Genomic_DNA"/>
</dbReference>
<dbReference type="PANTHER" id="PTHR43394">
    <property type="entry name" value="ATP-DEPENDENT PERMEASE MDL1, MITOCHONDRIAL"/>
    <property type="match status" value="1"/>
</dbReference>
<dbReference type="InterPro" id="IPR039421">
    <property type="entry name" value="Type_1_exporter"/>
</dbReference>
<name>A0A101RXU5_9ACTN</name>
<evidence type="ECO:0008006" key="3">
    <source>
        <dbReference type="Google" id="ProtNLM"/>
    </source>
</evidence>
<dbReference type="PANTHER" id="PTHR43394:SF1">
    <property type="entry name" value="ATP-BINDING CASSETTE SUB-FAMILY B MEMBER 10, MITOCHONDRIAL"/>
    <property type="match status" value="1"/>
</dbReference>
<reference evidence="1 2" key="1">
    <citation type="submission" date="2015-10" db="EMBL/GenBank/DDBJ databases">
        <title>Draft genome sequence of Streptomyces canus DSM 40017, type strain for the species Streptomyces canus.</title>
        <authorList>
            <person name="Ruckert C."/>
            <person name="Winkler A."/>
            <person name="Kalinowski J."/>
            <person name="Kampfer P."/>
            <person name="Glaeser S."/>
        </authorList>
    </citation>
    <scope>NUCLEOTIDE SEQUENCE [LARGE SCALE GENOMIC DNA]</scope>
    <source>
        <strain evidence="1 2">DSM 40017</strain>
    </source>
</reference>
<dbReference type="Gene3D" id="3.40.50.300">
    <property type="entry name" value="P-loop containing nucleotide triphosphate hydrolases"/>
    <property type="match status" value="1"/>
</dbReference>
<dbReference type="STRING" id="58343.AQJ46_30935"/>
<evidence type="ECO:0000313" key="2">
    <source>
        <dbReference type="Proteomes" id="UP000053669"/>
    </source>
</evidence>
<comment type="caution">
    <text evidence="1">The sequence shown here is derived from an EMBL/GenBank/DDBJ whole genome shotgun (WGS) entry which is preliminary data.</text>
</comment>
<dbReference type="AlphaFoldDB" id="A0A101RXU5"/>
<organism evidence="1 2">
    <name type="scientific">Streptomyces canus</name>
    <dbReference type="NCBI Taxonomy" id="58343"/>
    <lineage>
        <taxon>Bacteria</taxon>
        <taxon>Bacillati</taxon>
        <taxon>Actinomycetota</taxon>
        <taxon>Actinomycetes</taxon>
        <taxon>Kitasatosporales</taxon>
        <taxon>Streptomycetaceae</taxon>
        <taxon>Streptomyces</taxon>
        <taxon>Streptomyces aurantiacus group</taxon>
    </lineage>
</organism>